<keyword evidence="2" id="KW-0812">Transmembrane</keyword>
<feature type="compositionally biased region" description="Basic and acidic residues" evidence="1">
    <location>
        <begin position="245"/>
        <end position="257"/>
    </location>
</feature>
<evidence type="ECO:0000313" key="5">
    <source>
        <dbReference type="EMBL" id="MCC2190774.1"/>
    </source>
</evidence>
<feature type="compositionally biased region" description="Polar residues" evidence="1">
    <location>
        <begin position="335"/>
        <end position="346"/>
    </location>
</feature>
<evidence type="ECO:0000256" key="2">
    <source>
        <dbReference type="SAM" id="Phobius"/>
    </source>
</evidence>
<dbReference type="Pfam" id="PF12733">
    <property type="entry name" value="Cadherin-like"/>
    <property type="match status" value="1"/>
</dbReference>
<feature type="compositionally biased region" description="Polar residues" evidence="1">
    <location>
        <begin position="264"/>
        <end position="278"/>
    </location>
</feature>
<feature type="region of interest" description="Disordered" evidence="1">
    <location>
        <begin position="214"/>
        <end position="378"/>
    </location>
</feature>
<keyword evidence="3" id="KW-0732">Signal</keyword>
<sequence length="378" mass="42154">MNKTKKNWKGALILGLILLFMMSVTALASSDNSLSALNVENGTVSPDFVYSTWEYDVKVAPGTTELILNPTTSDSNASVTSIEGTTLDNGTGTVLITVTAENGSAFTYTLHVSVDESLAPETESETEPATEAPTEAPTQAVTETPATEITQNEAYIKLNNQVNSYKERLDLSMKIIYGLIAFSVLLLFIIINQILRNKDLKDDLRDMEEMGANMGGYGQETYGDNGNYYEEPAKPMTRKEKKQVKKEEKQRAKEEKRNKKKGNQPEQQQDAYQNSGNGAYQPEQDGRQMNYQDPAPQTWQQGPQTWQQQPVYQQNPYQQAQQPVYQQQNPYQQAEPVNQAPQQQVPSMEEAFAPQAQPENQGAADGEKKDVDVTMVEL</sequence>
<keyword evidence="2" id="KW-0472">Membrane</keyword>
<proteinExistence type="predicted"/>
<organism evidence="5 6">
    <name type="scientific">Fusicatenibacter faecihominis</name>
    <dbReference type="NCBI Taxonomy" id="2881276"/>
    <lineage>
        <taxon>Bacteria</taxon>
        <taxon>Bacillati</taxon>
        <taxon>Bacillota</taxon>
        <taxon>Clostridia</taxon>
        <taxon>Lachnospirales</taxon>
        <taxon>Lachnospiraceae</taxon>
        <taxon>Fusicatenibacter</taxon>
    </lineage>
</organism>
<evidence type="ECO:0000256" key="1">
    <source>
        <dbReference type="SAM" id="MobiDB-lite"/>
    </source>
</evidence>
<feature type="region of interest" description="Disordered" evidence="1">
    <location>
        <begin position="117"/>
        <end position="147"/>
    </location>
</feature>
<keyword evidence="6" id="KW-1185">Reference proteome</keyword>
<dbReference type="AlphaFoldDB" id="A0AAE3DUH8"/>
<dbReference type="EMBL" id="JAJEPR010000027">
    <property type="protein sequence ID" value="MCC2190774.1"/>
    <property type="molecule type" value="Genomic_DNA"/>
</dbReference>
<evidence type="ECO:0000259" key="4">
    <source>
        <dbReference type="Pfam" id="PF12733"/>
    </source>
</evidence>
<feature type="compositionally biased region" description="Low complexity" evidence="1">
    <location>
        <begin position="129"/>
        <end position="147"/>
    </location>
</feature>
<dbReference type="InterPro" id="IPR025883">
    <property type="entry name" value="Cadherin-like_domain"/>
</dbReference>
<dbReference type="Proteomes" id="UP001197875">
    <property type="component" value="Unassembled WGS sequence"/>
</dbReference>
<evidence type="ECO:0000256" key="3">
    <source>
        <dbReference type="SAM" id="SignalP"/>
    </source>
</evidence>
<reference evidence="5 6" key="1">
    <citation type="submission" date="2021-10" db="EMBL/GenBank/DDBJ databases">
        <title>Anaerobic single-cell dispensing facilitates the cultivation of human gut bacteria.</title>
        <authorList>
            <person name="Afrizal A."/>
        </authorList>
    </citation>
    <scope>NUCLEOTIDE SEQUENCE [LARGE SCALE GENOMIC DNA]</scope>
    <source>
        <strain evidence="5 6">CLA-AA-H277</strain>
    </source>
</reference>
<dbReference type="RefSeq" id="WP_227615844.1">
    <property type="nucleotide sequence ID" value="NZ_JAJEPR010000027.1"/>
</dbReference>
<accession>A0AAE3DUH8</accession>
<feature type="transmembrane region" description="Helical" evidence="2">
    <location>
        <begin position="175"/>
        <end position="195"/>
    </location>
</feature>
<protein>
    <submittedName>
        <fullName evidence="5">Cadherin-like beta sandwich domain-containing protein</fullName>
    </submittedName>
</protein>
<feature type="domain" description="Cadherin-like beta-sandwich-like" evidence="4">
    <location>
        <begin position="34"/>
        <end position="113"/>
    </location>
</feature>
<feature type="chain" id="PRO_5042172563" evidence="3">
    <location>
        <begin position="29"/>
        <end position="378"/>
    </location>
</feature>
<feature type="signal peptide" evidence="3">
    <location>
        <begin position="1"/>
        <end position="28"/>
    </location>
</feature>
<evidence type="ECO:0000313" key="6">
    <source>
        <dbReference type="Proteomes" id="UP001197875"/>
    </source>
</evidence>
<keyword evidence="2" id="KW-1133">Transmembrane helix</keyword>
<comment type="caution">
    <text evidence="5">The sequence shown here is derived from an EMBL/GenBank/DDBJ whole genome shotgun (WGS) entry which is preliminary data.</text>
</comment>
<feature type="compositionally biased region" description="Low complexity" evidence="1">
    <location>
        <begin position="294"/>
        <end position="333"/>
    </location>
</feature>
<gene>
    <name evidence="5" type="ORF">LKD71_13360</name>
</gene>
<name>A0AAE3DUH8_9FIRM</name>